<dbReference type="EMBL" id="JAKLJA010000043">
    <property type="protein sequence ID" value="MCG5077832.1"/>
    <property type="molecule type" value="Genomic_DNA"/>
</dbReference>
<sequence length="90" mass="9627">MEGNKNEQPHGFERVALDVLAGVIGAVVALPLCGVLVNLVIFHSAITPRHFDTEGAGLGEGFALLMLLPFAIVLLAISIATSVFLFRKLW</sequence>
<evidence type="ECO:0000313" key="2">
    <source>
        <dbReference type="EMBL" id="MCG5077832.1"/>
    </source>
</evidence>
<dbReference type="Proteomes" id="UP001139308">
    <property type="component" value="Unassembled WGS sequence"/>
</dbReference>
<gene>
    <name evidence="2" type="ORF">L5014_31580</name>
</gene>
<reference evidence="2" key="1">
    <citation type="submission" date="2022-01" db="EMBL/GenBank/DDBJ databases">
        <title>Genome sequence and assembly of Parabukholderia sp. RG36.</title>
        <authorList>
            <person name="Chhetri G."/>
        </authorList>
    </citation>
    <scope>NUCLEOTIDE SEQUENCE</scope>
    <source>
        <strain evidence="2">RG36</strain>
    </source>
</reference>
<keyword evidence="1" id="KW-0472">Membrane</keyword>
<evidence type="ECO:0000256" key="1">
    <source>
        <dbReference type="SAM" id="Phobius"/>
    </source>
</evidence>
<feature type="transmembrane region" description="Helical" evidence="1">
    <location>
        <begin position="62"/>
        <end position="86"/>
    </location>
</feature>
<keyword evidence="3" id="KW-1185">Reference proteome</keyword>
<accession>A0A9X1ULY3</accession>
<comment type="caution">
    <text evidence="2">The sequence shown here is derived from an EMBL/GenBank/DDBJ whole genome shotgun (WGS) entry which is preliminary data.</text>
</comment>
<name>A0A9X1ULY3_9BURK</name>
<proteinExistence type="predicted"/>
<keyword evidence="1" id="KW-1133">Transmembrane helix</keyword>
<evidence type="ECO:0000313" key="3">
    <source>
        <dbReference type="Proteomes" id="UP001139308"/>
    </source>
</evidence>
<dbReference type="AlphaFoldDB" id="A0A9X1ULY3"/>
<organism evidence="2 3">
    <name type="scientific">Paraburkholderia tagetis</name>
    <dbReference type="NCBI Taxonomy" id="2913261"/>
    <lineage>
        <taxon>Bacteria</taxon>
        <taxon>Pseudomonadati</taxon>
        <taxon>Pseudomonadota</taxon>
        <taxon>Betaproteobacteria</taxon>
        <taxon>Burkholderiales</taxon>
        <taxon>Burkholderiaceae</taxon>
        <taxon>Paraburkholderia</taxon>
    </lineage>
</organism>
<keyword evidence="1" id="KW-0812">Transmembrane</keyword>
<protein>
    <submittedName>
        <fullName evidence="2">Uncharacterized protein</fullName>
    </submittedName>
</protein>
<dbReference type="RefSeq" id="WP_238467725.1">
    <property type="nucleotide sequence ID" value="NZ_JAKLJA010000043.1"/>
</dbReference>
<feature type="transmembrane region" description="Helical" evidence="1">
    <location>
        <begin position="20"/>
        <end position="42"/>
    </location>
</feature>